<gene>
    <name evidence="5" type="ORF">AC579_8661</name>
</gene>
<dbReference type="InterPro" id="IPR001138">
    <property type="entry name" value="Zn2Cys6_DnaBD"/>
</dbReference>
<dbReference type="CDD" id="cd12148">
    <property type="entry name" value="fungal_TF_MHR"/>
    <property type="match status" value="1"/>
</dbReference>
<dbReference type="InterPro" id="IPR004507">
    <property type="entry name" value="UbiX-like"/>
</dbReference>
<dbReference type="EMBL" id="LFZO01000415">
    <property type="protein sequence ID" value="KXT08684.1"/>
    <property type="molecule type" value="Genomic_DNA"/>
</dbReference>
<dbReference type="GO" id="GO:0003677">
    <property type="term" value="F:DNA binding"/>
    <property type="evidence" value="ECO:0007669"/>
    <property type="project" value="InterPro"/>
</dbReference>
<protein>
    <recommendedName>
        <fullName evidence="4">Zn(2)-C6 fungal-type domain-containing protein</fullName>
    </recommendedName>
</protein>
<name>A0A139I1V6_9PEZI</name>
<proteinExistence type="predicted"/>
<dbReference type="CDD" id="cd00067">
    <property type="entry name" value="GAL4"/>
    <property type="match status" value="1"/>
</dbReference>
<evidence type="ECO:0000256" key="2">
    <source>
        <dbReference type="ARBA" id="ARBA00023242"/>
    </source>
</evidence>
<keyword evidence="1" id="KW-0479">Metal-binding</keyword>
<organism evidence="5 6">
    <name type="scientific">Pseudocercospora musae</name>
    <dbReference type="NCBI Taxonomy" id="113226"/>
    <lineage>
        <taxon>Eukaryota</taxon>
        <taxon>Fungi</taxon>
        <taxon>Dikarya</taxon>
        <taxon>Ascomycota</taxon>
        <taxon>Pezizomycotina</taxon>
        <taxon>Dothideomycetes</taxon>
        <taxon>Dothideomycetidae</taxon>
        <taxon>Mycosphaerellales</taxon>
        <taxon>Mycosphaerellaceae</taxon>
        <taxon>Pseudocercospora</taxon>
    </lineage>
</organism>
<dbReference type="PANTHER" id="PTHR43374">
    <property type="entry name" value="FLAVIN PRENYLTRANSFERASE"/>
    <property type="match status" value="1"/>
</dbReference>
<dbReference type="SMART" id="SM00066">
    <property type="entry name" value="GAL4"/>
    <property type="match status" value="1"/>
</dbReference>
<dbReference type="InterPro" id="IPR036864">
    <property type="entry name" value="Zn2-C6_fun-type_DNA-bd_sf"/>
</dbReference>
<dbReference type="PANTHER" id="PTHR43374:SF1">
    <property type="entry name" value="FLAVIN PRENYLTRANSFERASE PAD1, MITOCHONDRIAL"/>
    <property type="match status" value="1"/>
</dbReference>
<reference evidence="5 6" key="1">
    <citation type="submission" date="2015-07" db="EMBL/GenBank/DDBJ databases">
        <title>Comparative genomics of the Sigatoka disease complex on banana suggests a link between parallel evolutionary changes in Pseudocercospora fijiensis and Pseudocercospora eumusae and increased virulence on the banana host.</title>
        <authorList>
            <person name="Chang T.-C."/>
            <person name="Salvucci A."/>
            <person name="Crous P.W."/>
            <person name="Stergiopoulos I."/>
        </authorList>
    </citation>
    <scope>NUCLEOTIDE SEQUENCE [LARGE SCALE GENOMIC DNA]</scope>
    <source>
        <strain evidence="5 6">CBS 116634</strain>
    </source>
</reference>
<evidence type="ECO:0000256" key="1">
    <source>
        <dbReference type="ARBA" id="ARBA00022723"/>
    </source>
</evidence>
<sequence length="812" mass="89381">MLCLEYVMSMLGGCRPAGLRIGFSSDTSGGGGGSARLGPIRIIRLGSTRLGSLPTKVGWHSVERSTVPEANNVREGHVLLRSRRGPLKGMDPQLTGLEASPYPAEPVPPQQEVDEFLRKKRKAREHKACYPCRQRKVKCDLSRPCQTCRDRDHPELCSYHPPNKRQNFDATAPNPLLRQADEVAPPPGLVGAGYVPVGQAQLDLLFRKLNSLEHQLTDLKREIRRNNAEQHHGAHGSDDATSSDGNRTRDHTAVHGLHTRNDSGEIVHLGGGSVPAMLYALSQGQAPNPAEQQQLQDFLGKSVLPMFGLDNESATYPFVDLWGLPHASLQRARELAKALPSDPQMLTLFASYRDLGYITYPGIADLKQLEQDLTGFLVTRASYNTPDDGLTEHTLFGRSFYWLGMLFAVLASGAQCSALTRKERELTSQVYVCCGFECLRFTNFLSQPHIESIQALLIIGNVMTNNMNAGTAWSLLGLTIRLAQGLGLHQACPPAITTDVVFPRSKVWWAIVWQDSLLSITYDRSASLDVSTMPMPQHFGVVSSYHASMYRMTKVGLDIVRDRARATSSREHVARINQHREEIANIMRDAVEHLRDSRKCTSSRETLEHWALYLHTSYAMSELCRPAVSPRTSSELVKGFKSVCVENLVNTVEAFLGLNNITFFARQSWAAVHRALSSALLLGILGEHRTNERARKLIGRFIALMSDITSTVDPTEVSAPVQRGITALRKLNIEEARSSFGELTPDDGGSTVASVDNDGILKIDHSQIFTPANSDTTAPPEEENSPYSILNTILWGNGTGAIGGNTSEVQPV</sequence>
<dbReference type="Proteomes" id="UP000073492">
    <property type="component" value="Unassembled WGS sequence"/>
</dbReference>
<keyword evidence="2" id="KW-0539">Nucleus</keyword>
<accession>A0A139I1V6</accession>
<feature type="compositionally biased region" description="Basic and acidic residues" evidence="3">
    <location>
        <begin position="228"/>
        <end position="238"/>
    </location>
</feature>
<keyword evidence="6" id="KW-1185">Reference proteome</keyword>
<dbReference type="GO" id="GO:0006351">
    <property type="term" value="P:DNA-templated transcription"/>
    <property type="evidence" value="ECO:0007669"/>
    <property type="project" value="InterPro"/>
</dbReference>
<evidence type="ECO:0000313" key="6">
    <source>
        <dbReference type="Proteomes" id="UP000073492"/>
    </source>
</evidence>
<feature type="domain" description="Zn(2)-C6 fungal-type" evidence="4">
    <location>
        <begin position="128"/>
        <end position="159"/>
    </location>
</feature>
<dbReference type="STRING" id="113226.A0A139I1V6"/>
<dbReference type="InterPro" id="IPR007219">
    <property type="entry name" value="XnlR_reg_dom"/>
</dbReference>
<dbReference type="PROSITE" id="PS50048">
    <property type="entry name" value="ZN2_CY6_FUNGAL_2"/>
    <property type="match status" value="1"/>
</dbReference>
<dbReference type="Gene3D" id="4.10.240.10">
    <property type="entry name" value="Zn(2)-C6 fungal-type DNA-binding domain"/>
    <property type="match status" value="1"/>
</dbReference>
<dbReference type="SUPFAM" id="SSF57701">
    <property type="entry name" value="Zn2/Cys6 DNA-binding domain"/>
    <property type="match status" value="1"/>
</dbReference>
<dbReference type="SMART" id="SM00906">
    <property type="entry name" value="Fungal_trans"/>
    <property type="match status" value="1"/>
</dbReference>
<feature type="region of interest" description="Disordered" evidence="3">
    <location>
        <begin position="228"/>
        <end position="256"/>
    </location>
</feature>
<dbReference type="GO" id="GO:0008270">
    <property type="term" value="F:zinc ion binding"/>
    <property type="evidence" value="ECO:0007669"/>
    <property type="project" value="InterPro"/>
</dbReference>
<dbReference type="GO" id="GO:0016831">
    <property type="term" value="F:carboxy-lyase activity"/>
    <property type="evidence" value="ECO:0007669"/>
    <property type="project" value="TreeGrafter"/>
</dbReference>
<comment type="caution">
    <text evidence="5">The sequence shown here is derived from an EMBL/GenBank/DDBJ whole genome shotgun (WGS) entry which is preliminary data.</text>
</comment>
<dbReference type="Pfam" id="PF04082">
    <property type="entry name" value="Fungal_trans"/>
    <property type="match status" value="1"/>
</dbReference>
<evidence type="ECO:0000259" key="4">
    <source>
        <dbReference type="PROSITE" id="PS50048"/>
    </source>
</evidence>
<dbReference type="OrthoDB" id="1747771at2759"/>
<dbReference type="PROSITE" id="PS00463">
    <property type="entry name" value="ZN2_CY6_FUNGAL_1"/>
    <property type="match status" value="1"/>
</dbReference>
<dbReference type="AlphaFoldDB" id="A0A139I1V6"/>
<evidence type="ECO:0000313" key="5">
    <source>
        <dbReference type="EMBL" id="KXT08684.1"/>
    </source>
</evidence>
<evidence type="ECO:0000256" key="3">
    <source>
        <dbReference type="SAM" id="MobiDB-lite"/>
    </source>
</evidence>
<dbReference type="Pfam" id="PF00172">
    <property type="entry name" value="Zn_clus"/>
    <property type="match status" value="1"/>
</dbReference>
<feature type="compositionally biased region" description="Basic and acidic residues" evidence="3">
    <location>
        <begin position="246"/>
        <end position="256"/>
    </location>
</feature>
<dbReference type="GO" id="GO:0000981">
    <property type="term" value="F:DNA-binding transcription factor activity, RNA polymerase II-specific"/>
    <property type="evidence" value="ECO:0007669"/>
    <property type="project" value="InterPro"/>
</dbReference>